<evidence type="ECO:0000256" key="2">
    <source>
        <dbReference type="ARBA" id="ARBA00023125"/>
    </source>
</evidence>
<dbReference type="CDD" id="cd17535">
    <property type="entry name" value="REC_NarL-like"/>
    <property type="match status" value="1"/>
</dbReference>
<evidence type="ECO:0000256" key="3">
    <source>
        <dbReference type="PROSITE-ProRule" id="PRU00169"/>
    </source>
</evidence>
<evidence type="ECO:0000313" key="7">
    <source>
        <dbReference type="Proteomes" id="UP000317722"/>
    </source>
</evidence>
<evidence type="ECO:0000313" key="6">
    <source>
        <dbReference type="EMBL" id="TPG12883.1"/>
    </source>
</evidence>
<dbReference type="Pfam" id="PF00196">
    <property type="entry name" value="GerE"/>
    <property type="match status" value="1"/>
</dbReference>
<dbReference type="Gene3D" id="3.40.50.2300">
    <property type="match status" value="1"/>
</dbReference>
<evidence type="ECO:0000259" key="5">
    <source>
        <dbReference type="PROSITE" id="PS50110"/>
    </source>
</evidence>
<dbReference type="InterPro" id="IPR011006">
    <property type="entry name" value="CheY-like_superfamily"/>
</dbReference>
<feature type="domain" description="Response regulatory" evidence="5">
    <location>
        <begin position="3"/>
        <end position="119"/>
    </location>
</feature>
<keyword evidence="2 6" id="KW-0238">DNA-binding</keyword>
<reference evidence="6 7" key="1">
    <citation type="journal article" date="2019" name="Environ. Microbiol.">
        <title>Species interactions and distinct microbial communities in high Arctic permafrost affected cryosols are associated with the CH4 and CO2 gas fluxes.</title>
        <authorList>
            <person name="Altshuler I."/>
            <person name="Hamel J."/>
            <person name="Turney S."/>
            <person name="Magnuson E."/>
            <person name="Levesque R."/>
            <person name="Greer C."/>
            <person name="Whyte L.G."/>
        </authorList>
    </citation>
    <scope>NUCLEOTIDE SEQUENCE [LARGE SCALE GENOMIC DNA]</scope>
    <source>
        <strain evidence="6 7">S9.3A</strain>
    </source>
</reference>
<dbReference type="AlphaFoldDB" id="A0A502CJ90"/>
<gene>
    <name evidence="6" type="ORF">EAH86_19270</name>
</gene>
<feature type="domain" description="HTH luxR-type" evidence="4">
    <location>
        <begin position="144"/>
        <end position="209"/>
    </location>
</feature>
<dbReference type="PANTHER" id="PTHR43214:SF43">
    <property type="entry name" value="TWO-COMPONENT RESPONSE REGULATOR"/>
    <property type="match status" value="1"/>
</dbReference>
<dbReference type="SMART" id="SM00448">
    <property type="entry name" value="REC"/>
    <property type="match status" value="1"/>
</dbReference>
<evidence type="ECO:0000259" key="4">
    <source>
        <dbReference type="PROSITE" id="PS50043"/>
    </source>
</evidence>
<dbReference type="InterPro" id="IPR016032">
    <property type="entry name" value="Sig_transdc_resp-reg_C-effctor"/>
</dbReference>
<dbReference type="SUPFAM" id="SSF52172">
    <property type="entry name" value="CheY-like"/>
    <property type="match status" value="1"/>
</dbReference>
<protein>
    <submittedName>
        <fullName evidence="6">DNA-binding response regulator</fullName>
    </submittedName>
</protein>
<dbReference type="InterPro" id="IPR001789">
    <property type="entry name" value="Sig_transdc_resp-reg_receiver"/>
</dbReference>
<keyword evidence="7" id="KW-1185">Reference proteome</keyword>
<dbReference type="CDD" id="cd06170">
    <property type="entry name" value="LuxR_C_like"/>
    <property type="match status" value="1"/>
</dbReference>
<dbReference type="EMBL" id="RCZM01000008">
    <property type="protein sequence ID" value="TPG12883.1"/>
    <property type="molecule type" value="Genomic_DNA"/>
</dbReference>
<dbReference type="PANTHER" id="PTHR43214">
    <property type="entry name" value="TWO-COMPONENT RESPONSE REGULATOR"/>
    <property type="match status" value="1"/>
</dbReference>
<comment type="caution">
    <text evidence="6">The sequence shown here is derived from an EMBL/GenBank/DDBJ whole genome shotgun (WGS) entry which is preliminary data.</text>
</comment>
<dbReference type="SMART" id="SM00421">
    <property type="entry name" value="HTH_LUXR"/>
    <property type="match status" value="1"/>
</dbReference>
<dbReference type="GO" id="GO:0000160">
    <property type="term" value="P:phosphorelay signal transduction system"/>
    <property type="evidence" value="ECO:0007669"/>
    <property type="project" value="InterPro"/>
</dbReference>
<proteinExistence type="predicted"/>
<dbReference type="SUPFAM" id="SSF46894">
    <property type="entry name" value="C-terminal effector domain of the bipartite response regulators"/>
    <property type="match status" value="1"/>
</dbReference>
<sequence length="219" mass="22942">MITVLVVDDHPVVRSGLSGVLSTLAGFEVVGVAADGAEAVRETVLHRPDVALMDLQMPGMDGLAAIREIARVAPTTRVCVLTMFNDDDSLFAAMRAGAHGYLLKGAEQEEIARAVRAIAAGEVIFGPGVAERVLHHLNAPAARTPAPFPSLSARELEVLELLAAALPTGTIADRLRLAPKTVSNHVSNILTKLQVVDRTQAAVLARDAGLGSDSGHRGQ</sequence>
<dbReference type="PROSITE" id="PS50043">
    <property type="entry name" value="HTH_LUXR_2"/>
    <property type="match status" value="1"/>
</dbReference>
<dbReference type="GO" id="GO:0003677">
    <property type="term" value="F:DNA binding"/>
    <property type="evidence" value="ECO:0007669"/>
    <property type="project" value="UniProtKB-KW"/>
</dbReference>
<dbReference type="OrthoDB" id="9808843at2"/>
<dbReference type="InterPro" id="IPR039420">
    <property type="entry name" value="WalR-like"/>
</dbReference>
<dbReference type="InterPro" id="IPR058245">
    <property type="entry name" value="NreC/VraR/RcsB-like_REC"/>
</dbReference>
<keyword evidence="1 3" id="KW-0597">Phosphoprotein</keyword>
<feature type="modified residue" description="4-aspartylphosphate" evidence="3">
    <location>
        <position position="54"/>
    </location>
</feature>
<dbReference type="PROSITE" id="PS50110">
    <property type="entry name" value="RESPONSE_REGULATORY"/>
    <property type="match status" value="1"/>
</dbReference>
<dbReference type="Pfam" id="PF00072">
    <property type="entry name" value="Response_reg"/>
    <property type="match status" value="1"/>
</dbReference>
<dbReference type="PRINTS" id="PR00038">
    <property type="entry name" value="HTHLUXR"/>
</dbReference>
<organism evidence="6 7">
    <name type="scientific">Pedococcus bigeumensis</name>
    <dbReference type="NCBI Taxonomy" id="433644"/>
    <lineage>
        <taxon>Bacteria</taxon>
        <taxon>Bacillati</taxon>
        <taxon>Actinomycetota</taxon>
        <taxon>Actinomycetes</taxon>
        <taxon>Micrococcales</taxon>
        <taxon>Intrasporangiaceae</taxon>
        <taxon>Pedococcus</taxon>
    </lineage>
</organism>
<name>A0A502CJ90_9MICO</name>
<dbReference type="Proteomes" id="UP000317722">
    <property type="component" value="Unassembled WGS sequence"/>
</dbReference>
<accession>A0A502CJ90</accession>
<dbReference type="GO" id="GO:0006355">
    <property type="term" value="P:regulation of DNA-templated transcription"/>
    <property type="evidence" value="ECO:0007669"/>
    <property type="project" value="InterPro"/>
</dbReference>
<dbReference type="InterPro" id="IPR000792">
    <property type="entry name" value="Tscrpt_reg_LuxR_C"/>
</dbReference>
<dbReference type="RefSeq" id="WP_140743770.1">
    <property type="nucleotide sequence ID" value="NZ_RCZM01000008.1"/>
</dbReference>
<evidence type="ECO:0000256" key="1">
    <source>
        <dbReference type="ARBA" id="ARBA00022553"/>
    </source>
</evidence>